<evidence type="ECO:0000313" key="5">
    <source>
        <dbReference type="EMBL" id="GAA0216282.1"/>
    </source>
</evidence>
<dbReference type="CDD" id="cd17266">
    <property type="entry name" value="RMtype1_S_Sau1132ORF3780P-TRD2-CR2_like"/>
    <property type="match status" value="1"/>
</dbReference>
<evidence type="ECO:0000256" key="1">
    <source>
        <dbReference type="ARBA" id="ARBA00010923"/>
    </source>
</evidence>
<gene>
    <name evidence="5" type="ORF">GCM10009125_01560</name>
</gene>
<comment type="similarity">
    <text evidence="1">Belongs to the type-I restriction system S methylase family.</text>
</comment>
<dbReference type="InterPro" id="IPR051212">
    <property type="entry name" value="Type-I_RE_S_subunit"/>
</dbReference>
<dbReference type="RefSeq" id="WP_343819568.1">
    <property type="nucleotide sequence ID" value="NZ_BAAAFN010000004.1"/>
</dbReference>
<organism evidence="5 6">
    <name type="scientific">Castellaniella daejeonensis</name>
    <dbReference type="NCBI Taxonomy" id="659013"/>
    <lineage>
        <taxon>Bacteria</taxon>
        <taxon>Pseudomonadati</taxon>
        <taxon>Pseudomonadota</taxon>
        <taxon>Betaproteobacteria</taxon>
        <taxon>Burkholderiales</taxon>
        <taxon>Alcaligenaceae</taxon>
        <taxon>Castellaniella</taxon>
    </lineage>
</organism>
<dbReference type="Gene3D" id="3.90.220.20">
    <property type="entry name" value="DNA methylase specificity domains"/>
    <property type="match status" value="2"/>
</dbReference>
<dbReference type="EMBL" id="BAAAFN010000004">
    <property type="protein sequence ID" value="GAA0216282.1"/>
    <property type="molecule type" value="Genomic_DNA"/>
</dbReference>
<evidence type="ECO:0000313" key="6">
    <source>
        <dbReference type="Proteomes" id="UP001501176"/>
    </source>
</evidence>
<keyword evidence="2" id="KW-0680">Restriction system</keyword>
<reference evidence="5 6" key="1">
    <citation type="journal article" date="2019" name="Int. J. Syst. Evol. Microbiol.">
        <title>The Global Catalogue of Microorganisms (GCM) 10K type strain sequencing project: providing services to taxonomists for standard genome sequencing and annotation.</title>
        <authorList>
            <consortium name="The Broad Institute Genomics Platform"/>
            <consortium name="The Broad Institute Genome Sequencing Center for Infectious Disease"/>
            <person name="Wu L."/>
            <person name="Ma J."/>
        </authorList>
    </citation>
    <scope>NUCLEOTIDE SEQUENCE [LARGE SCALE GENOMIC DNA]</scope>
    <source>
        <strain evidence="5 6">JCM 16240</strain>
    </source>
</reference>
<dbReference type="InterPro" id="IPR044946">
    <property type="entry name" value="Restrct_endonuc_typeI_TRD_sf"/>
</dbReference>
<proteinExistence type="inferred from homology"/>
<dbReference type="SUPFAM" id="SSF116734">
    <property type="entry name" value="DNA methylase specificity domain"/>
    <property type="match status" value="2"/>
</dbReference>
<dbReference type="PANTHER" id="PTHR43140">
    <property type="entry name" value="TYPE-1 RESTRICTION ENZYME ECOKI SPECIFICITY PROTEIN"/>
    <property type="match status" value="1"/>
</dbReference>
<accession>A0ABN0TA11</accession>
<dbReference type="PANTHER" id="PTHR43140:SF1">
    <property type="entry name" value="TYPE I RESTRICTION ENZYME ECOKI SPECIFICITY SUBUNIT"/>
    <property type="match status" value="1"/>
</dbReference>
<name>A0ABN0TA11_9BURK</name>
<evidence type="ECO:0000259" key="4">
    <source>
        <dbReference type="Pfam" id="PF01420"/>
    </source>
</evidence>
<dbReference type="InterPro" id="IPR000055">
    <property type="entry name" value="Restrct_endonuc_typeI_TRD"/>
</dbReference>
<evidence type="ECO:0000256" key="2">
    <source>
        <dbReference type="ARBA" id="ARBA00022747"/>
    </source>
</evidence>
<comment type="caution">
    <text evidence="5">The sequence shown here is derived from an EMBL/GenBank/DDBJ whole genome shotgun (WGS) entry which is preliminary data.</text>
</comment>
<dbReference type="Proteomes" id="UP001501176">
    <property type="component" value="Unassembled WGS sequence"/>
</dbReference>
<feature type="domain" description="Type I restriction modification DNA specificity" evidence="4">
    <location>
        <begin position="90"/>
        <end position="267"/>
    </location>
</feature>
<dbReference type="Pfam" id="PF01420">
    <property type="entry name" value="Methylase_S"/>
    <property type="match status" value="2"/>
</dbReference>
<keyword evidence="3" id="KW-0238">DNA-binding</keyword>
<protein>
    <recommendedName>
        <fullName evidence="4">Type I restriction modification DNA specificity domain-containing protein</fullName>
    </recommendedName>
</protein>
<feature type="domain" description="Type I restriction modification DNA specificity" evidence="4">
    <location>
        <begin position="375"/>
        <end position="527"/>
    </location>
</feature>
<evidence type="ECO:0000256" key="3">
    <source>
        <dbReference type="ARBA" id="ARBA00023125"/>
    </source>
</evidence>
<keyword evidence="6" id="KW-1185">Reference proteome</keyword>
<sequence>MTDATRDLLEQHFDTAFAAPDGIKKLRELILTLAMQGKLVEQDPTDQPASELLKDIDAEKQRLVKAGKIKAPKPLPSIKPDEVPYQLPMGWEWVRLGHICSYIQRGKGPKYIDLSTHRVISQKCVRWYGLDLEPARYIDPDSLEKYEPIRFLRVGDLLWNSTGTGTIGRACIVPKELEDAEIVADSHVTVVRPIDVSSAFLWRWIQSPTVQNEIEGSASGTTNQIELNTSTVINHLMPLPPLPEQHRIVARIGQLMARCDALETLRKERKEKRQAVHAAAIQQLLEVKDGAAWGFLEQHFGELYTVKENVAELRKAILQLAVMGRLVPQDPEDLPASELLKEIDAEKQRLVKAGKIKAPKSLPPIKSEEIPYELPEGWAWVRLGDLFRVTSGKNLPKDKMLAGEIPVFGGNGITGYHNAANTDRPVIVIGRVGYYCGSIHLTPAKAWITDNAFFTIYDEDRLDQAWVIWLLKTIDLQADTASTAQPVISGGKIYPIPIPLPPLPEQHRIVARIDQLMALCDTLDQKIGDATDKQTELLRAVMAQV</sequence>